<feature type="compositionally biased region" description="Acidic residues" evidence="2">
    <location>
        <begin position="1"/>
        <end position="12"/>
    </location>
</feature>
<reference evidence="3 4" key="1">
    <citation type="journal article" date="2022" name="G3 (Bethesda)">
        <title>Enemy or ally: a genomic approach to elucidate the lifestyle of Phyllosticta citrichinaensis.</title>
        <authorList>
            <person name="Buijs V.A."/>
            <person name="Groenewald J.Z."/>
            <person name="Haridas S."/>
            <person name="LaButti K.M."/>
            <person name="Lipzen A."/>
            <person name="Martin F.M."/>
            <person name="Barry K."/>
            <person name="Grigoriev I.V."/>
            <person name="Crous P.W."/>
            <person name="Seidl M.F."/>
        </authorList>
    </citation>
    <scope>NUCLEOTIDE SEQUENCE [LARGE SCALE GENOMIC DNA]</scope>
    <source>
        <strain evidence="3 4">CBS 129764</strain>
    </source>
</reference>
<keyword evidence="4" id="KW-1185">Reference proteome</keyword>
<keyword evidence="1" id="KW-0175">Coiled coil</keyword>
<organism evidence="3 4">
    <name type="scientific">Phyllosticta citrichinensis</name>
    <dbReference type="NCBI Taxonomy" id="1130410"/>
    <lineage>
        <taxon>Eukaryota</taxon>
        <taxon>Fungi</taxon>
        <taxon>Dikarya</taxon>
        <taxon>Ascomycota</taxon>
        <taxon>Pezizomycotina</taxon>
        <taxon>Dothideomycetes</taxon>
        <taxon>Dothideomycetes incertae sedis</taxon>
        <taxon>Botryosphaeriales</taxon>
        <taxon>Phyllostictaceae</taxon>
        <taxon>Phyllosticta</taxon>
    </lineage>
</organism>
<dbReference type="EMBL" id="JBBWUH010000001">
    <property type="protein sequence ID" value="KAK8177088.1"/>
    <property type="molecule type" value="Genomic_DNA"/>
</dbReference>
<accession>A0ABR1Y5F8</accession>
<evidence type="ECO:0000256" key="2">
    <source>
        <dbReference type="SAM" id="MobiDB-lite"/>
    </source>
</evidence>
<evidence type="ECO:0000256" key="1">
    <source>
        <dbReference type="SAM" id="Coils"/>
    </source>
</evidence>
<feature type="compositionally biased region" description="Polar residues" evidence="2">
    <location>
        <begin position="19"/>
        <end position="31"/>
    </location>
</feature>
<protein>
    <submittedName>
        <fullName evidence="3">Uncharacterized protein</fullName>
    </submittedName>
</protein>
<comment type="caution">
    <text evidence="3">The sequence shown here is derived from an EMBL/GenBank/DDBJ whole genome shotgun (WGS) entry which is preliminary data.</text>
</comment>
<dbReference type="Proteomes" id="UP001456524">
    <property type="component" value="Unassembled WGS sequence"/>
</dbReference>
<feature type="region of interest" description="Disordered" evidence="2">
    <location>
        <begin position="359"/>
        <end position="385"/>
    </location>
</feature>
<name>A0ABR1Y5F8_9PEZI</name>
<evidence type="ECO:0000313" key="3">
    <source>
        <dbReference type="EMBL" id="KAK8177088.1"/>
    </source>
</evidence>
<proteinExistence type="predicted"/>
<feature type="region of interest" description="Disordered" evidence="2">
    <location>
        <begin position="1"/>
        <end position="68"/>
    </location>
</feature>
<evidence type="ECO:0000313" key="4">
    <source>
        <dbReference type="Proteomes" id="UP001456524"/>
    </source>
</evidence>
<feature type="coiled-coil region" evidence="1">
    <location>
        <begin position="228"/>
        <end position="301"/>
    </location>
</feature>
<feature type="compositionally biased region" description="Polar residues" evidence="2">
    <location>
        <begin position="57"/>
        <end position="66"/>
    </location>
</feature>
<gene>
    <name evidence="3" type="ORF">IWX90DRAFT_482117</name>
</gene>
<sequence>MAPPQEEADDAEIQPQFPRCQSHNGAITTQRVLEGGRTESQRSTTEEALSVEGLAATEQTSSSMTTPAREAHNDATELDKALEISRQLQKQIEDVHATFEARSEATNRITQQYEQLCKTECERYRKVVVKYSKLLLEQRVLAVKTDLNVQASSNATRCNRLEEENAGLKDMLNNQMESFICKRDAQNMKVQKRWRENLKDSFRRDCTKFQGDLEERERKRTDAALDYLTAQSKQVSQAEEELRTEQESHGKLKNECEDLRAELISERAKMTQLRGELAAERDGTKALKEALEKEKDSVEAMDRPVDERWTNLNDCFNQQKKRMDRLLVRERIVGAEKAGELELWKAKAEELQRTVKEVTVQQPLPTPGNKDDKKVFASSLQVDKR</sequence>